<dbReference type="Pfam" id="PF02518">
    <property type="entry name" value="HATPase_c"/>
    <property type="match status" value="1"/>
</dbReference>
<dbReference type="InterPro" id="IPR013767">
    <property type="entry name" value="PAS_fold"/>
</dbReference>
<keyword evidence="6" id="KW-0418">Kinase</keyword>
<keyword evidence="14" id="KW-1185">Reference proteome</keyword>
<dbReference type="PROSITE" id="PS50113">
    <property type="entry name" value="PAC"/>
    <property type="match status" value="3"/>
</dbReference>
<feature type="domain" description="Histidine kinase" evidence="10">
    <location>
        <begin position="419"/>
        <end position="624"/>
    </location>
</feature>
<dbReference type="Gene3D" id="1.10.287.130">
    <property type="match status" value="1"/>
</dbReference>
<dbReference type="SUPFAM" id="SSF47384">
    <property type="entry name" value="Homodimeric domain of signal transducing histidine kinase"/>
    <property type="match status" value="1"/>
</dbReference>
<dbReference type="SUPFAM" id="SSF55874">
    <property type="entry name" value="ATPase domain of HSP90 chaperone/DNA topoisomerase II/histidine kinase"/>
    <property type="match status" value="1"/>
</dbReference>
<dbReference type="RefSeq" id="WP_161406663.1">
    <property type="nucleotide sequence ID" value="NZ_WTUZ01000014.1"/>
</dbReference>
<feature type="domain" description="PAC" evidence="12">
    <location>
        <begin position="354"/>
        <end position="406"/>
    </location>
</feature>
<dbReference type="InterPro" id="IPR000014">
    <property type="entry name" value="PAS"/>
</dbReference>
<dbReference type="Pfam" id="PF00512">
    <property type="entry name" value="HisKA"/>
    <property type="match status" value="1"/>
</dbReference>
<feature type="domain" description="PAC" evidence="12">
    <location>
        <begin position="83"/>
        <end position="135"/>
    </location>
</feature>
<dbReference type="PRINTS" id="PR00344">
    <property type="entry name" value="BCTRLSENSOR"/>
</dbReference>
<dbReference type="NCBIfam" id="TIGR00229">
    <property type="entry name" value="sensory_box"/>
    <property type="match status" value="3"/>
</dbReference>
<evidence type="ECO:0000256" key="8">
    <source>
        <dbReference type="ARBA" id="ARBA00022969"/>
    </source>
</evidence>
<dbReference type="EC" id="2.7.13.3" evidence="2"/>
<organism evidence="13 14">
    <name type="scientific">Paenibacillus silvestris</name>
    <dbReference type="NCBI Taxonomy" id="2606219"/>
    <lineage>
        <taxon>Bacteria</taxon>
        <taxon>Bacillati</taxon>
        <taxon>Bacillota</taxon>
        <taxon>Bacilli</taxon>
        <taxon>Bacillales</taxon>
        <taxon>Paenibacillaceae</taxon>
        <taxon>Paenibacillus</taxon>
    </lineage>
</organism>
<keyword evidence="8" id="KW-0749">Sporulation</keyword>
<dbReference type="InterPro" id="IPR052162">
    <property type="entry name" value="Sensor_kinase/Photoreceptor"/>
</dbReference>
<dbReference type="PROSITE" id="PS50109">
    <property type="entry name" value="HIS_KIN"/>
    <property type="match status" value="1"/>
</dbReference>
<dbReference type="Pfam" id="PF00989">
    <property type="entry name" value="PAS"/>
    <property type="match status" value="1"/>
</dbReference>
<dbReference type="GO" id="GO:0000155">
    <property type="term" value="F:phosphorelay sensor kinase activity"/>
    <property type="evidence" value="ECO:0007669"/>
    <property type="project" value="InterPro"/>
</dbReference>
<evidence type="ECO:0000256" key="4">
    <source>
        <dbReference type="ARBA" id="ARBA00022679"/>
    </source>
</evidence>
<keyword evidence="4" id="KW-0808">Transferase</keyword>
<dbReference type="Gene3D" id="3.30.565.10">
    <property type="entry name" value="Histidine kinase-like ATPase, C-terminal domain"/>
    <property type="match status" value="1"/>
</dbReference>
<dbReference type="PANTHER" id="PTHR43304">
    <property type="entry name" value="PHYTOCHROME-LIKE PROTEIN CPH1"/>
    <property type="match status" value="1"/>
</dbReference>
<protein>
    <recommendedName>
        <fullName evidence="2">histidine kinase</fullName>
        <ecNumber evidence="2">2.7.13.3</ecNumber>
    </recommendedName>
</protein>
<dbReference type="GO" id="GO:0030435">
    <property type="term" value="P:sporulation resulting in formation of a cellular spore"/>
    <property type="evidence" value="ECO:0007669"/>
    <property type="project" value="UniProtKB-KW"/>
</dbReference>
<dbReference type="PROSITE" id="PS50112">
    <property type="entry name" value="PAS"/>
    <property type="match status" value="3"/>
</dbReference>
<dbReference type="SMART" id="SM00086">
    <property type="entry name" value="PAC"/>
    <property type="match status" value="3"/>
</dbReference>
<dbReference type="CDD" id="cd00130">
    <property type="entry name" value="PAS"/>
    <property type="match status" value="3"/>
</dbReference>
<feature type="domain" description="PAS" evidence="11">
    <location>
        <begin position="9"/>
        <end position="79"/>
    </location>
</feature>
<dbReference type="InterPro" id="IPR005467">
    <property type="entry name" value="His_kinase_dom"/>
</dbReference>
<evidence type="ECO:0000259" key="10">
    <source>
        <dbReference type="PROSITE" id="PS50109"/>
    </source>
</evidence>
<dbReference type="InterPro" id="IPR004358">
    <property type="entry name" value="Sig_transdc_His_kin-like_C"/>
</dbReference>
<dbReference type="InterPro" id="IPR001610">
    <property type="entry name" value="PAC"/>
</dbReference>
<evidence type="ECO:0000313" key="14">
    <source>
        <dbReference type="Proteomes" id="UP000481087"/>
    </source>
</evidence>
<evidence type="ECO:0000259" key="11">
    <source>
        <dbReference type="PROSITE" id="PS50112"/>
    </source>
</evidence>
<proteinExistence type="predicted"/>
<dbReference type="CDD" id="cd00075">
    <property type="entry name" value="HATPase"/>
    <property type="match status" value="1"/>
</dbReference>
<dbReference type="SMART" id="SM00388">
    <property type="entry name" value="HisKA"/>
    <property type="match status" value="1"/>
</dbReference>
<name>A0A6L8UYJ5_9BACL</name>
<evidence type="ECO:0000256" key="5">
    <source>
        <dbReference type="ARBA" id="ARBA00022741"/>
    </source>
</evidence>
<keyword evidence="7" id="KW-0067">ATP-binding</keyword>
<dbReference type="GO" id="GO:0006355">
    <property type="term" value="P:regulation of DNA-templated transcription"/>
    <property type="evidence" value="ECO:0007669"/>
    <property type="project" value="InterPro"/>
</dbReference>
<dbReference type="InterPro" id="IPR036097">
    <property type="entry name" value="HisK_dim/P_sf"/>
</dbReference>
<dbReference type="PANTHER" id="PTHR43304:SF1">
    <property type="entry name" value="PAC DOMAIN-CONTAINING PROTEIN"/>
    <property type="match status" value="1"/>
</dbReference>
<comment type="catalytic activity">
    <reaction evidence="1">
        <text>ATP + protein L-histidine = ADP + protein N-phospho-L-histidine.</text>
        <dbReference type="EC" id="2.7.13.3"/>
    </reaction>
</comment>
<dbReference type="SMART" id="SM00091">
    <property type="entry name" value="PAS"/>
    <property type="match status" value="3"/>
</dbReference>
<evidence type="ECO:0000256" key="2">
    <source>
        <dbReference type="ARBA" id="ARBA00012438"/>
    </source>
</evidence>
<dbReference type="InterPro" id="IPR003661">
    <property type="entry name" value="HisK_dim/P_dom"/>
</dbReference>
<dbReference type="SUPFAM" id="SSF55785">
    <property type="entry name" value="PYP-like sensor domain (PAS domain)"/>
    <property type="match status" value="3"/>
</dbReference>
<accession>A0A6L8UYJ5</accession>
<gene>
    <name evidence="13" type="ORF">GQF01_10010</name>
</gene>
<evidence type="ECO:0000256" key="6">
    <source>
        <dbReference type="ARBA" id="ARBA00022777"/>
    </source>
</evidence>
<dbReference type="InterPro" id="IPR035965">
    <property type="entry name" value="PAS-like_dom_sf"/>
</dbReference>
<feature type="domain" description="PAS" evidence="11">
    <location>
        <begin position="282"/>
        <end position="351"/>
    </location>
</feature>
<feature type="domain" description="PAC" evidence="12">
    <location>
        <begin position="226"/>
        <end position="281"/>
    </location>
</feature>
<dbReference type="Gene3D" id="3.30.450.20">
    <property type="entry name" value="PAS domain"/>
    <property type="match status" value="3"/>
</dbReference>
<dbReference type="FunFam" id="1.10.287.130:FF:000040">
    <property type="entry name" value="PAS domain-containing sensor histidine kinase"/>
    <property type="match status" value="1"/>
</dbReference>
<feature type="domain" description="PAS" evidence="11">
    <location>
        <begin position="158"/>
        <end position="213"/>
    </location>
</feature>
<keyword evidence="5" id="KW-0547">Nucleotide-binding</keyword>
<dbReference type="InterPro" id="IPR036890">
    <property type="entry name" value="HATPase_C_sf"/>
</dbReference>
<dbReference type="InterPro" id="IPR000700">
    <property type="entry name" value="PAS-assoc_C"/>
</dbReference>
<evidence type="ECO:0000256" key="3">
    <source>
        <dbReference type="ARBA" id="ARBA00022553"/>
    </source>
</evidence>
<sequence length="624" mass="70723">MSIDQRLINESLFIQAFKYAPIGMVLVALNGRFLKANPAICSILGYTELELSTLTFQEITHPEDLVLDLQFMTELLAGERDSYQMEKRYFHKDGRIVWSLLAVSLAQDEDGHSPFFVSQIIDISDRKQAEIELREKERLLHEKDAHYRVSMMIHLEQVHELYRIISDHALDIITIASPDGVTRHISPAVRNLLGYDMDEIVGKRMLDLWHPEDLLALDERCLLKYSDVDMFICRVRHKEGHYVWFETTVKMIRNEIGDVEKIVAVGRDITKRKQAEDELCATKERLESFIKNNGDAIWVIDRDEKIVEANAAFGKLFQWKSDEIIHQPLPITPPSLVDQTRELHEQVLSGQSVIGFETLRLRKDGTLVDVSTTLSPIHDTTGHIIGIAGTCHDITEKKQAEQLLINSEKLSIAGQLAAGIAHEIRNPITAIKGFIQLMKSGVSEKKLYYEIMSSEIERIEMILSELLILAKPQMIHSDRKDIRNLLAQVTTLLESQAILNNVEIITECESDLSPILCDQNQLKQVCINFIKNAIEAMPLGGTLLIQVNTRNENCLILRFIDHGCGIPEHILAKLGQPFYTTKEKGTGLGFMVSKKIIESHHGTVSVFSKENEGTTVEVCLPTFS</sequence>
<dbReference type="InterPro" id="IPR013655">
    <property type="entry name" value="PAS_fold_3"/>
</dbReference>
<evidence type="ECO:0000259" key="12">
    <source>
        <dbReference type="PROSITE" id="PS50113"/>
    </source>
</evidence>
<dbReference type="Proteomes" id="UP000481087">
    <property type="component" value="Unassembled WGS sequence"/>
</dbReference>
<keyword evidence="3" id="KW-0597">Phosphoprotein</keyword>
<comment type="caution">
    <text evidence="13">The sequence shown here is derived from an EMBL/GenBank/DDBJ whole genome shotgun (WGS) entry which is preliminary data.</text>
</comment>
<dbReference type="EMBL" id="WTUZ01000014">
    <property type="protein sequence ID" value="MZQ82442.1"/>
    <property type="molecule type" value="Genomic_DNA"/>
</dbReference>
<evidence type="ECO:0000313" key="13">
    <source>
        <dbReference type="EMBL" id="MZQ82442.1"/>
    </source>
</evidence>
<reference evidence="13 14" key="1">
    <citation type="submission" date="2019-12" db="EMBL/GenBank/DDBJ databases">
        <title>Paenibacillus sp. nov. sp. isolated from soil.</title>
        <authorList>
            <person name="Kim J."/>
            <person name="Jeong S.E."/>
            <person name="Jung H.S."/>
            <person name="Jeon C.O."/>
        </authorList>
    </citation>
    <scope>NUCLEOTIDE SEQUENCE [LARGE SCALE GENOMIC DNA]</scope>
    <source>
        <strain evidence="13 14">5J-6</strain>
    </source>
</reference>
<dbReference type="CDD" id="cd00082">
    <property type="entry name" value="HisKA"/>
    <property type="match status" value="1"/>
</dbReference>
<evidence type="ECO:0000256" key="7">
    <source>
        <dbReference type="ARBA" id="ARBA00022840"/>
    </source>
</evidence>
<evidence type="ECO:0000256" key="9">
    <source>
        <dbReference type="ARBA" id="ARBA00023012"/>
    </source>
</evidence>
<dbReference type="AlphaFoldDB" id="A0A6L8UYJ5"/>
<evidence type="ECO:0000256" key="1">
    <source>
        <dbReference type="ARBA" id="ARBA00000085"/>
    </source>
</evidence>
<dbReference type="GO" id="GO:0005524">
    <property type="term" value="F:ATP binding"/>
    <property type="evidence" value="ECO:0007669"/>
    <property type="project" value="UniProtKB-KW"/>
</dbReference>
<dbReference type="Pfam" id="PF08447">
    <property type="entry name" value="PAS_3"/>
    <property type="match status" value="2"/>
</dbReference>
<keyword evidence="9" id="KW-0902">Two-component regulatory system</keyword>
<dbReference type="SMART" id="SM00387">
    <property type="entry name" value="HATPase_c"/>
    <property type="match status" value="1"/>
</dbReference>
<dbReference type="InterPro" id="IPR003594">
    <property type="entry name" value="HATPase_dom"/>
</dbReference>